<dbReference type="EMBL" id="KK198759">
    <property type="protein sequence ID" value="KCW63220.1"/>
    <property type="molecule type" value="Genomic_DNA"/>
</dbReference>
<dbReference type="Gene3D" id="2.60.40.420">
    <property type="entry name" value="Cupredoxins - blue copper proteins"/>
    <property type="match status" value="1"/>
</dbReference>
<dbReference type="InParanoid" id="A0A059BC15"/>
<comment type="similarity">
    <text evidence="1">Belongs to the multicopper oxidase family.</text>
</comment>
<dbReference type="Pfam" id="PF07732">
    <property type="entry name" value="Cu-oxidase_3"/>
    <property type="match status" value="1"/>
</dbReference>
<protein>
    <recommendedName>
        <fullName evidence="2">Plastocyanin-like domain-containing protein</fullName>
    </recommendedName>
</protein>
<evidence type="ECO:0000259" key="2">
    <source>
        <dbReference type="Pfam" id="PF07732"/>
    </source>
</evidence>
<gene>
    <name evidence="3" type="ORF">EUGRSUZ_G00840</name>
</gene>
<sequence>MAMRFSSVRPEAQYLDFVVEEKVFTRLCSSKSMLVVNGSFPGPVIKVQKGDTVYVNVHNRGTSGLTMHCQR</sequence>
<evidence type="ECO:0000313" key="3">
    <source>
        <dbReference type="EMBL" id="KCW63220.1"/>
    </source>
</evidence>
<dbReference type="Gramene" id="KCW63220">
    <property type="protein sequence ID" value="KCW63220"/>
    <property type="gene ID" value="EUGRSUZ_G00840"/>
</dbReference>
<evidence type="ECO:0000256" key="1">
    <source>
        <dbReference type="ARBA" id="ARBA00010609"/>
    </source>
</evidence>
<name>A0A059BC15_EUCGR</name>
<accession>A0A059BC15</accession>
<organism evidence="3">
    <name type="scientific">Eucalyptus grandis</name>
    <name type="common">Flooded gum</name>
    <dbReference type="NCBI Taxonomy" id="71139"/>
    <lineage>
        <taxon>Eukaryota</taxon>
        <taxon>Viridiplantae</taxon>
        <taxon>Streptophyta</taxon>
        <taxon>Embryophyta</taxon>
        <taxon>Tracheophyta</taxon>
        <taxon>Spermatophyta</taxon>
        <taxon>Magnoliopsida</taxon>
        <taxon>eudicotyledons</taxon>
        <taxon>Gunneridae</taxon>
        <taxon>Pentapetalae</taxon>
        <taxon>rosids</taxon>
        <taxon>malvids</taxon>
        <taxon>Myrtales</taxon>
        <taxon>Myrtaceae</taxon>
        <taxon>Myrtoideae</taxon>
        <taxon>Eucalypteae</taxon>
        <taxon>Eucalyptus</taxon>
    </lineage>
</organism>
<dbReference type="AlphaFoldDB" id="A0A059BC15"/>
<dbReference type="OMA" id="TSGLTMH"/>
<proteinExistence type="inferred from homology"/>
<dbReference type="GO" id="GO:0005507">
    <property type="term" value="F:copper ion binding"/>
    <property type="evidence" value="ECO:0007669"/>
    <property type="project" value="InterPro"/>
</dbReference>
<dbReference type="InterPro" id="IPR011707">
    <property type="entry name" value="Cu-oxidase-like_N"/>
</dbReference>
<dbReference type="SUPFAM" id="SSF49503">
    <property type="entry name" value="Cupredoxins"/>
    <property type="match status" value="1"/>
</dbReference>
<dbReference type="InterPro" id="IPR008972">
    <property type="entry name" value="Cupredoxin"/>
</dbReference>
<feature type="domain" description="Plastocyanin-like" evidence="2">
    <location>
        <begin position="19"/>
        <end position="69"/>
    </location>
</feature>
<reference evidence="3" key="1">
    <citation type="submission" date="2013-07" db="EMBL/GenBank/DDBJ databases">
        <title>The genome of Eucalyptus grandis.</title>
        <authorList>
            <person name="Schmutz J."/>
            <person name="Hayes R."/>
            <person name="Myburg A."/>
            <person name="Tuskan G."/>
            <person name="Grattapaglia D."/>
            <person name="Rokhsar D.S."/>
        </authorList>
    </citation>
    <scope>NUCLEOTIDE SEQUENCE</scope>
    <source>
        <tissue evidence="3">Leaf extractions</tissue>
    </source>
</reference>